<keyword evidence="2" id="KW-0255">Endonuclease</keyword>
<gene>
    <name evidence="2" type="ORF">OnM2_073012</name>
</gene>
<protein>
    <submittedName>
        <fullName evidence="2">Putative intron-encoded endonuclease 1</fullName>
    </submittedName>
</protein>
<keyword evidence="2" id="KW-0378">Hydrolase</keyword>
<dbReference type="SUPFAM" id="SSF64496">
    <property type="entry name" value="DNA-binding domain of intron-encoded endonucleases"/>
    <property type="match status" value="1"/>
</dbReference>
<reference evidence="2 3" key="1">
    <citation type="journal article" date="2018" name="BMC Genomics">
        <title>Comparative genome analyses reveal sequence features reflecting distinct modes of host-adaptation between dicot and monocot powdery mildew.</title>
        <authorList>
            <person name="Wu Y."/>
            <person name="Ma X."/>
            <person name="Pan Z."/>
            <person name="Kale S.D."/>
            <person name="Song Y."/>
            <person name="King H."/>
            <person name="Zhang Q."/>
            <person name="Presley C."/>
            <person name="Deng X."/>
            <person name="Wei C.I."/>
            <person name="Xiao S."/>
        </authorList>
    </citation>
    <scope>NUCLEOTIDE SEQUENCE [LARGE SCALE GENOMIC DNA]</scope>
    <source>
        <strain evidence="2">UMSG2</strain>
    </source>
</reference>
<keyword evidence="3" id="KW-1185">Reference proteome</keyword>
<proteinExistence type="predicted"/>
<dbReference type="Pfam" id="PF07453">
    <property type="entry name" value="NUMOD1"/>
    <property type="match status" value="1"/>
</dbReference>
<name>A0A420HJ77_9PEZI</name>
<dbReference type="AlphaFoldDB" id="A0A420HJ77"/>
<accession>A0A420HJ77</accession>
<dbReference type="GO" id="GO:0004519">
    <property type="term" value="F:endonuclease activity"/>
    <property type="evidence" value="ECO:0007669"/>
    <property type="project" value="UniProtKB-KW"/>
</dbReference>
<feature type="domain" description="Nuclease-associated modular DNA-binding 1" evidence="1">
    <location>
        <begin position="29"/>
        <end position="59"/>
    </location>
</feature>
<keyword evidence="2" id="KW-0540">Nuclease</keyword>
<dbReference type="Proteomes" id="UP000286134">
    <property type="component" value="Unassembled WGS sequence"/>
</dbReference>
<sequence length="65" mass="7395">MIEFYKDKSNHLGKTHNKEALALISKPGVGIYDLEDNLIYKFKNNVELAKYLNISKVTVDPLLEG</sequence>
<dbReference type="EMBL" id="MCFK01007384">
    <property type="protein sequence ID" value="RKF57479.1"/>
    <property type="molecule type" value="Genomic_DNA"/>
</dbReference>
<evidence type="ECO:0000313" key="3">
    <source>
        <dbReference type="Proteomes" id="UP000286134"/>
    </source>
</evidence>
<evidence type="ECO:0000259" key="1">
    <source>
        <dbReference type="Pfam" id="PF07453"/>
    </source>
</evidence>
<dbReference type="InterPro" id="IPR010896">
    <property type="entry name" value="NUMOD1"/>
</dbReference>
<dbReference type="OrthoDB" id="5274807at2759"/>
<organism evidence="2 3">
    <name type="scientific">Erysiphe neolycopersici</name>
    <dbReference type="NCBI Taxonomy" id="212602"/>
    <lineage>
        <taxon>Eukaryota</taxon>
        <taxon>Fungi</taxon>
        <taxon>Dikarya</taxon>
        <taxon>Ascomycota</taxon>
        <taxon>Pezizomycotina</taxon>
        <taxon>Leotiomycetes</taxon>
        <taxon>Erysiphales</taxon>
        <taxon>Erysiphaceae</taxon>
        <taxon>Erysiphe</taxon>
    </lineage>
</organism>
<comment type="caution">
    <text evidence="2">The sequence shown here is derived from an EMBL/GenBank/DDBJ whole genome shotgun (WGS) entry which is preliminary data.</text>
</comment>
<evidence type="ECO:0000313" key="2">
    <source>
        <dbReference type="EMBL" id="RKF57479.1"/>
    </source>
</evidence>